<protein>
    <submittedName>
        <fullName evidence="1">Uncharacterized protein</fullName>
    </submittedName>
</protein>
<dbReference type="EMBL" id="HACG01036667">
    <property type="protein sequence ID" value="CEK83532.1"/>
    <property type="molecule type" value="Transcribed_RNA"/>
</dbReference>
<reference evidence="1" key="1">
    <citation type="submission" date="2014-12" db="EMBL/GenBank/DDBJ databases">
        <title>Insight into the proteome of Arion vulgaris.</title>
        <authorList>
            <person name="Aradska J."/>
            <person name="Bulat T."/>
            <person name="Smidak R."/>
            <person name="Sarate P."/>
            <person name="Gangsoo J."/>
            <person name="Sialana F."/>
            <person name="Bilban M."/>
            <person name="Lubec G."/>
        </authorList>
    </citation>
    <scope>NUCLEOTIDE SEQUENCE</scope>
    <source>
        <tissue evidence="1">Skin</tissue>
    </source>
</reference>
<sequence length="65" mass="7274">IGGLGKPWLLTFASLRINGEEEGEKVAVDWTHPQKPTEQHNQICISLISTDEEISGRQKQTSEEL</sequence>
<accession>A0A0B7ASF0</accession>
<dbReference type="AlphaFoldDB" id="A0A0B7ASF0"/>
<feature type="non-terminal residue" evidence="1">
    <location>
        <position position="1"/>
    </location>
</feature>
<gene>
    <name evidence="1" type="primary">ORF137537</name>
</gene>
<proteinExistence type="predicted"/>
<organism evidence="1">
    <name type="scientific">Arion vulgaris</name>
    <dbReference type="NCBI Taxonomy" id="1028688"/>
    <lineage>
        <taxon>Eukaryota</taxon>
        <taxon>Metazoa</taxon>
        <taxon>Spiralia</taxon>
        <taxon>Lophotrochozoa</taxon>
        <taxon>Mollusca</taxon>
        <taxon>Gastropoda</taxon>
        <taxon>Heterobranchia</taxon>
        <taxon>Euthyneura</taxon>
        <taxon>Panpulmonata</taxon>
        <taxon>Eupulmonata</taxon>
        <taxon>Stylommatophora</taxon>
        <taxon>Helicina</taxon>
        <taxon>Arionoidea</taxon>
        <taxon>Arionidae</taxon>
        <taxon>Arion</taxon>
    </lineage>
</organism>
<evidence type="ECO:0000313" key="1">
    <source>
        <dbReference type="EMBL" id="CEK83532.1"/>
    </source>
</evidence>
<name>A0A0B7ASF0_9EUPU</name>